<evidence type="ECO:0000256" key="9">
    <source>
        <dbReference type="ARBA" id="ARBA00023140"/>
    </source>
</evidence>
<evidence type="ECO:0000256" key="4">
    <source>
        <dbReference type="ARBA" id="ARBA00022692"/>
    </source>
</evidence>
<dbReference type="GO" id="GO:0016560">
    <property type="term" value="P:protein import into peroxisome matrix, docking"/>
    <property type="evidence" value="ECO:0007669"/>
    <property type="project" value="UniProtKB-UniRule"/>
</dbReference>
<feature type="compositionally biased region" description="Polar residues" evidence="15">
    <location>
        <begin position="119"/>
        <end position="128"/>
    </location>
</feature>
<evidence type="ECO:0000313" key="20">
    <source>
        <dbReference type="EMBL" id="RZC71985.1"/>
    </source>
</evidence>
<accession>A0A4Y7KJC2</accession>
<feature type="compositionally biased region" description="Low complexity" evidence="15">
    <location>
        <begin position="129"/>
        <end position="138"/>
    </location>
</feature>
<comment type="similarity">
    <text evidence="2 14">Belongs to the peroxin-14 family.</text>
</comment>
<keyword evidence="8 14" id="KW-0472">Membrane</keyword>
<evidence type="ECO:0000256" key="7">
    <source>
        <dbReference type="ARBA" id="ARBA00023010"/>
    </source>
</evidence>
<keyword evidence="4 16" id="KW-0812">Transmembrane</keyword>
<dbReference type="Pfam" id="PF04695">
    <property type="entry name" value="Pex14_N"/>
    <property type="match status" value="1"/>
</dbReference>
<comment type="subcellular location">
    <subcellularLocation>
        <location evidence="1">Peroxisome membrane</location>
        <topology evidence="1">Single-pass membrane protein</topology>
    </subcellularLocation>
</comment>
<evidence type="ECO:0000256" key="6">
    <source>
        <dbReference type="ARBA" id="ARBA00022989"/>
    </source>
</evidence>
<feature type="compositionally biased region" description="Pro residues" evidence="15">
    <location>
        <begin position="378"/>
        <end position="387"/>
    </location>
</feature>
<evidence type="ECO:0000256" key="1">
    <source>
        <dbReference type="ARBA" id="ARBA00004549"/>
    </source>
</evidence>
<dbReference type="STRING" id="3469.A0A4Y7KJC2"/>
<name>A0A4Y7KJC2_PAPSO</name>
<evidence type="ECO:0000256" key="16">
    <source>
        <dbReference type="SAM" id="Phobius"/>
    </source>
</evidence>
<dbReference type="FunFam" id="1.10.10.10:FF:000217">
    <property type="entry name" value="Peroxisomal membrane protein PEX14"/>
    <property type="match status" value="1"/>
</dbReference>
<feature type="domain" description="Peroxisomal membrane protein PEX14 central plants" evidence="19">
    <location>
        <begin position="154"/>
        <end position="273"/>
    </location>
</feature>
<evidence type="ECO:0000256" key="11">
    <source>
        <dbReference type="ARBA" id="ARBA00029691"/>
    </source>
</evidence>
<keyword evidence="5 14" id="KW-0653">Protein transport</keyword>
<evidence type="ECO:0000256" key="14">
    <source>
        <dbReference type="RuleBase" id="RU367032"/>
    </source>
</evidence>
<reference evidence="20 21" key="1">
    <citation type="journal article" date="2018" name="Science">
        <title>The opium poppy genome and morphinan production.</title>
        <authorList>
            <person name="Guo L."/>
            <person name="Winzer T."/>
            <person name="Yang X."/>
            <person name="Li Y."/>
            <person name="Ning Z."/>
            <person name="He Z."/>
            <person name="Teodor R."/>
            <person name="Lu Y."/>
            <person name="Bowser T.A."/>
            <person name="Graham I.A."/>
            <person name="Ye K."/>
        </authorList>
    </citation>
    <scope>NUCLEOTIDE SEQUENCE [LARGE SCALE GENOMIC DNA]</scope>
    <source>
        <strain evidence="21">cv. HN1</strain>
        <tissue evidence="20">Leaves</tissue>
    </source>
</reference>
<gene>
    <name evidence="20" type="ORF">C5167_035202</name>
</gene>
<organism evidence="20 21">
    <name type="scientific">Papaver somniferum</name>
    <name type="common">Opium poppy</name>
    <dbReference type="NCBI Taxonomy" id="3469"/>
    <lineage>
        <taxon>Eukaryota</taxon>
        <taxon>Viridiplantae</taxon>
        <taxon>Streptophyta</taxon>
        <taxon>Embryophyta</taxon>
        <taxon>Tracheophyta</taxon>
        <taxon>Spermatophyta</taxon>
        <taxon>Magnoliopsida</taxon>
        <taxon>Ranunculales</taxon>
        <taxon>Papaveraceae</taxon>
        <taxon>Papaveroideae</taxon>
        <taxon>Papaver</taxon>
    </lineage>
</organism>
<dbReference type="PANTHER" id="PTHR23058">
    <property type="entry name" value="PEROXISOMAL MEMBRANE PROTEIN PEX14"/>
    <property type="match status" value="1"/>
</dbReference>
<comment type="function">
    <text evidence="12 14">Component of the PEX13-PEX14 docking complex, a translocon channel that specifically mediates the import of peroxisomal cargo proteins bound to PEX5 receptor. The PEX13-PEX14 docking complex forms a large import pore which can be opened to a diameter of about 9 nm. Mechanistically, PEX5 receptor along with cargo proteins associates with the PEX14 subunit of the PEX13-PEX14 docking complex in the cytosol, leading to the insertion of the receptor into the organelle membrane with the concomitant translocation of the cargo into the peroxisome matrix.</text>
</comment>
<dbReference type="Pfam" id="PF23020">
    <property type="entry name" value="PEX14-like_2nd"/>
    <property type="match status" value="1"/>
</dbReference>
<dbReference type="AlphaFoldDB" id="A0A4Y7KJC2"/>
<feature type="transmembrane region" description="Helical" evidence="16">
    <location>
        <begin position="160"/>
        <end position="178"/>
    </location>
</feature>
<evidence type="ECO:0000256" key="13">
    <source>
        <dbReference type="ARBA" id="ARBA00064754"/>
    </source>
</evidence>
<dbReference type="Gramene" id="RZC71985">
    <property type="protein sequence ID" value="RZC71985"/>
    <property type="gene ID" value="C5167_035202"/>
</dbReference>
<evidence type="ECO:0000256" key="12">
    <source>
        <dbReference type="ARBA" id="ARBA00053920"/>
    </source>
</evidence>
<evidence type="ECO:0000256" key="8">
    <source>
        <dbReference type="ARBA" id="ARBA00023136"/>
    </source>
</evidence>
<dbReference type="OMA" id="FHWSHAI"/>
<dbReference type="InterPro" id="IPR040554">
    <property type="entry name" value="KPWE_PEX14_dom"/>
</dbReference>
<feature type="domain" description="Peroxisome membrane anchor protein Pex14p N-terminal" evidence="17">
    <location>
        <begin position="56"/>
        <end position="100"/>
    </location>
</feature>
<feature type="region of interest" description="Disordered" evidence="15">
    <location>
        <begin position="1"/>
        <end position="55"/>
    </location>
</feature>
<dbReference type="GO" id="GO:0005102">
    <property type="term" value="F:signaling receptor binding"/>
    <property type="evidence" value="ECO:0007669"/>
    <property type="project" value="TreeGrafter"/>
</dbReference>
<dbReference type="Gene3D" id="1.10.10.10">
    <property type="entry name" value="Winged helix-like DNA-binding domain superfamily/Winged helix DNA-binding domain"/>
    <property type="match status" value="1"/>
</dbReference>
<dbReference type="EMBL" id="CM010721">
    <property type="protein sequence ID" value="RZC71985.1"/>
    <property type="molecule type" value="Genomic_DNA"/>
</dbReference>
<evidence type="ECO:0000256" key="2">
    <source>
        <dbReference type="ARBA" id="ARBA00005443"/>
    </source>
</evidence>
<feature type="region of interest" description="Disordered" evidence="15">
    <location>
        <begin position="368"/>
        <end position="389"/>
    </location>
</feature>
<protein>
    <recommendedName>
        <fullName evidence="10 14">Peroxisomal membrane protein PEX14</fullName>
    </recommendedName>
    <alternativeName>
        <fullName evidence="11 14">Peroxin-14</fullName>
    </alternativeName>
</protein>
<comment type="subunit">
    <text evidence="13">Interacts with PEX13; forming the PEX13-PEX14 docking complex. Interacts with PEX5 (via WxxxF/Y motifs).</text>
</comment>
<keyword evidence="7" id="KW-0811">Translocation</keyword>
<dbReference type="Proteomes" id="UP000316621">
    <property type="component" value="Chromosome 7"/>
</dbReference>
<keyword evidence="9 14" id="KW-0576">Peroxisome</keyword>
<sequence length="551" mass="59764">MGSESNSTPTTLTDDNSQNPGSDPLKPLDGAEQGAPGETTRITSPPSVFVNTEPIREDQVQNAVKFLSHPKVRGSPVMYRRSFLEKKGLSCKEIDEAFRRVPDPPPPATTTPAAIPNKDGQSTLPINSQPQVQAQAPQPAVPPPSGVVSKMRARFHWSHAILAIGFLAASGAGTALVFKNAVVPRLKSWIRKVVLEEDGDDSLEKNTLKPNPAEEAAAAAKAAAAAASDVAKASQEMLNSKLEERKYQEAFMNMMDVQLGEMKNMSNAIRKLESSREAIISSNNHIEAVRSTSRTGPSNTQLMNSLFDQDYETVSYSGLKQATANGIANIDLGSGRPPSAPASTEPSVAPHPKSYMEIMEMIQRGEKPPGIKEINDLPPNPNQPPSNPRLAPRVKPWETAQAQNGSYYTEGSNMRSQANLPTSQLNGDGMEPSWQRKNVRISEYEAEDESKSSYRAPATEQVVRRAWVPPQPPPIAMAEAATAIRQPKQIIQPARSDEEKLIAYPSVEVDELQRITKLAESGGQVEINEVNADESLSVVRGDQEVDGIEAM</sequence>
<evidence type="ECO:0000256" key="15">
    <source>
        <dbReference type="SAM" id="MobiDB-lite"/>
    </source>
</evidence>
<keyword evidence="3 14" id="KW-0813">Transport</keyword>
<feature type="compositionally biased region" description="Polar residues" evidence="15">
    <location>
        <begin position="40"/>
        <end position="50"/>
    </location>
</feature>
<keyword evidence="21" id="KW-1185">Reference proteome</keyword>
<dbReference type="OrthoDB" id="441517at2759"/>
<dbReference type="InterPro" id="IPR054154">
    <property type="entry name" value="PEX14-like_M_plants"/>
</dbReference>
<feature type="domain" description="Peroxisomal membrane protein PEX14-like KPWE" evidence="18">
    <location>
        <begin position="350"/>
        <end position="399"/>
    </location>
</feature>
<dbReference type="InterPro" id="IPR036388">
    <property type="entry name" value="WH-like_DNA-bd_sf"/>
</dbReference>
<feature type="region of interest" description="Disordered" evidence="15">
    <location>
        <begin position="96"/>
        <end position="147"/>
    </location>
</feature>
<dbReference type="Pfam" id="PF17733">
    <property type="entry name" value="KPWE_dom"/>
    <property type="match status" value="1"/>
</dbReference>
<evidence type="ECO:0000313" key="21">
    <source>
        <dbReference type="Proteomes" id="UP000316621"/>
    </source>
</evidence>
<dbReference type="PANTHER" id="PTHR23058:SF0">
    <property type="entry name" value="PEROXISOMAL MEMBRANE PROTEIN PEX14"/>
    <property type="match status" value="1"/>
</dbReference>
<evidence type="ECO:0000259" key="19">
    <source>
        <dbReference type="Pfam" id="PF23020"/>
    </source>
</evidence>
<evidence type="ECO:0000259" key="17">
    <source>
        <dbReference type="Pfam" id="PF04695"/>
    </source>
</evidence>
<evidence type="ECO:0000256" key="10">
    <source>
        <dbReference type="ARBA" id="ARBA00029502"/>
    </source>
</evidence>
<dbReference type="InterPro" id="IPR006785">
    <property type="entry name" value="Pex14_N"/>
</dbReference>
<keyword evidence="6 16" id="KW-1133">Transmembrane helix</keyword>
<proteinExistence type="inferred from homology"/>
<evidence type="ECO:0000259" key="18">
    <source>
        <dbReference type="Pfam" id="PF17733"/>
    </source>
</evidence>
<dbReference type="InterPro" id="IPR025655">
    <property type="entry name" value="PEX14"/>
</dbReference>
<evidence type="ECO:0000256" key="3">
    <source>
        <dbReference type="ARBA" id="ARBA00022448"/>
    </source>
</evidence>
<feature type="region of interest" description="Disordered" evidence="15">
    <location>
        <begin position="329"/>
        <end position="350"/>
    </location>
</feature>
<dbReference type="GO" id="GO:1990429">
    <property type="term" value="C:peroxisomal importomer complex"/>
    <property type="evidence" value="ECO:0007669"/>
    <property type="project" value="TreeGrafter"/>
</dbReference>
<evidence type="ECO:0000256" key="5">
    <source>
        <dbReference type="ARBA" id="ARBA00022927"/>
    </source>
</evidence>
<feature type="compositionally biased region" description="Polar residues" evidence="15">
    <location>
        <begin position="1"/>
        <end position="21"/>
    </location>
</feature>
<dbReference type="GO" id="GO:0005778">
    <property type="term" value="C:peroxisomal membrane"/>
    <property type="evidence" value="ECO:0007669"/>
    <property type="project" value="UniProtKB-SubCell"/>
</dbReference>